<protein>
    <submittedName>
        <fullName evidence="2">KfrB</fullName>
    </submittedName>
</protein>
<evidence type="ECO:0000313" key="3">
    <source>
        <dbReference type="Proteomes" id="UP000008315"/>
    </source>
</evidence>
<dbReference type="AlphaFoldDB" id="G4T4Q4"/>
<proteinExistence type="predicted"/>
<organism evidence="2 3">
    <name type="scientific">Methylotuvimicrobium alcaliphilum (strain DSM 19304 / NCIMB 14124 / VKM B-2133 / 20Z)</name>
    <name type="common">Methylomicrobium alcaliphilum</name>
    <dbReference type="NCBI Taxonomy" id="1091494"/>
    <lineage>
        <taxon>Bacteria</taxon>
        <taxon>Pseudomonadati</taxon>
        <taxon>Pseudomonadota</taxon>
        <taxon>Gammaproteobacteria</taxon>
        <taxon>Methylococcales</taxon>
        <taxon>Methylococcaceae</taxon>
        <taxon>Methylotuvimicrobium</taxon>
    </lineage>
</organism>
<dbReference type="EMBL" id="FO082061">
    <property type="protein sequence ID" value="CCE25813.1"/>
    <property type="molecule type" value="Genomic_DNA"/>
</dbReference>
<reference evidence="2 3" key="1">
    <citation type="journal article" date="2012" name="J. Bacteriol.">
        <title>Genome sequence of the haloalkaliphilic methanotrophic bacterium Methylomicrobium alcaliphilum 20Z.</title>
        <authorList>
            <person name="Vuilleumier S."/>
            <person name="Khmelenina V.N."/>
            <person name="Bringel F."/>
            <person name="Reshetnikov A.S."/>
            <person name="Lajus A."/>
            <person name="Mangenot S."/>
            <person name="Rouy Z."/>
            <person name="Op den Camp H.J."/>
            <person name="Jetten M.S."/>
            <person name="Dispirito A.A."/>
            <person name="Dunfield P."/>
            <person name="Klotz M.G."/>
            <person name="Semrau J.D."/>
            <person name="Stein L.Y."/>
            <person name="Barbe V."/>
            <person name="Medigue C."/>
            <person name="Trotsenko Y.A."/>
            <person name="Kalyuzhnaya M.G."/>
        </authorList>
    </citation>
    <scope>NUCLEOTIDE SEQUENCE [LARGE SCALE GENOMIC DNA]</scope>
    <source>
        <strain evidence="3">DSM 19304 / NCIMB 14124 / VKM B-2133 / 20Z</strain>
    </source>
</reference>
<name>G4T4Q4_META2</name>
<feature type="domain" description="KfrB" evidence="1">
    <location>
        <begin position="51"/>
        <end position="103"/>
    </location>
</feature>
<sequence length="115" mass="12873">MKQRLLVMNGQRILQGESDGAWTSQKVDKAGTLKPGIYNIYTAEPVDKSQRYDGVIVYADKNSVYQQIGKKFVMHARQDFDIVPSHGSVKSISYNDYGKAVISSETAKLSRGRSR</sequence>
<geneLocation type="plasmid" evidence="2 3">
    <name>MEALZ_p</name>
</geneLocation>
<dbReference type="Pfam" id="PF18790">
    <property type="entry name" value="KfrB"/>
    <property type="match status" value="1"/>
</dbReference>
<dbReference type="HOGENOM" id="CLU_143441_0_0_6"/>
<evidence type="ECO:0000259" key="1">
    <source>
        <dbReference type="Pfam" id="PF18790"/>
    </source>
</evidence>
<accession>G4T4Q4</accession>
<gene>
    <name evidence="2" type="primary">kfrB</name>
    <name evidence="2" type="ordered locus">MEALZ_p0108</name>
</gene>
<keyword evidence="2" id="KW-0614">Plasmid</keyword>
<evidence type="ECO:0000313" key="2">
    <source>
        <dbReference type="EMBL" id="CCE25813.1"/>
    </source>
</evidence>
<dbReference type="InterPro" id="IPR040782">
    <property type="entry name" value="KfrB"/>
</dbReference>
<dbReference type="KEGG" id="mah:MEALZ_p0108"/>
<keyword evidence="3" id="KW-1185">Reference proteome</keyword>
<dbReference type="RefSeq" id="WP_014133169.1">
    <property type="nucleotide sequence ID" value="NC_016108.1"/>
</dbReference>
<dbReference type="Proteomes" id="UP000008315">
    <property type="component" value="Plasmid MEALZ_p"/>
</dbReference>